<feature type="region of interest" description="Disordered" evidence="1">
    <location>
        <begin position="151"/>
        <end position="174"/>
    </location>
</feature>
<proteinExistence type="predicted"/>
<keyword evidence="3" id="KW-1185">Reference proteome</keyword>
<gene>
    <name evidence="2" type="ORF">AAF712_016545</name>
</gene>
<evidence type="ECO:0000313" key="3">
    <source>
        <dbReference type="Proteomes" id="UP001437256"/>
    </source>
</evidence>
<dbReference type="EMBL" id="JBBXMP010000887">
    <property type="protein sequence ID" value="KAL0056840.1"/>
    <property type="molecule type" value="Genomic_DNA"/>
</dbReference>
<feature type="non-terminal residue" evidence="2">
    <location>
        <position position="1"/>
    </location>
</feature>
<dbReference type="Proteomes" id="UP001437256">
    <property type="component" value="Unassembled WGS sequence"/>
</dbReference>
<name>A0ABR2Z6G1_9AGAR</name>
<organism evidence="2 3">
    <name type="scientific">Marasmius tenuissimus</name>
    <dbReference type="NCBI Taxonomy" id="585030"/>
    <lineage>
        <taxon>Eukaryota</taxon>
        <taxon>Fungi</taxon>
        <taxon>Dikarya</taxon>
        <taxon>Basidiomycota</taxon>
        <taxon>Agaricomycotina</taxon>
        <taxon>Agaricomycetes</taxon>
        <taxon>Agaricomycetidae</taxon>
        <taxon>Agaricales</taxon>
        <taxon>Marasmiineae</taxon>
        <taxon>Marasmiaceae</taxon>
        <taxon>Marasmius</taxon>
    </lineage>
</organism>
<accession>A0ABR2Z6G1</accession>
<reference evidence="2 3" key="1">
    <citation type="submission" date="2024-05" db="EMBL/GenBank/DDBJ databases">
        <title>A draft genome resource for the thread blight pathogen Marasmius tenuissimus strain MS-2.</title>
        <authorList>
            <person name="Yulfo-Soto G.E."/>
            <person name="Baruah I.K."/>
            <person name="Amoako-Attah I."/>
            <person name="Bukari Y."/>
            <person name="Meinhardt L.W."/>
            <person name="Bailey B.A."/>
            <person name="Cohen S.P."/>
        </authorList>
    </citation>
    <scope>NUCLEOTIDE SEQUENCE [LARGE SCALE GENOMIC DNA]</scope>
    <source>
        <strain evidence="2 3">MS-2</strain>
    </source>
</reference>
<evidence type="ECO:0000256" key="1">
    <source>
        <dbReference type="SAM" id="MobiDB-lite"/>
    </source>
</evidence>
<comment type="caution">
    <text evidence="2">The sequence shown here is derived from an EMBL/GenBank/DDBJ whole genome shotgun (WGS) entry which is preliminary data.</text>
</comment>
<evidence type="ECO:0000313" key="2">
    <source>
        <dbReference type="EMBL" id="KAL0056840.1"/>
    </source>
</evidence>
<protein>
    <submittedName>
        <fullName evidence="2">Uncharacterized protein</fullName>
    </submittedName>
</protein>
<sequence length="174" mass="19768">LVYSMLRLQLVLKPGLNEFFKEYKCGKDVGFAVEYFQSAKFTEKSEWTFMVSKFLTSFTCIGLIIRNLSLRLTKIVEWPPIALCSFMYLISSTIDLLRLRAYDSEILKICTLIAGCLAVYWSLFFGAGPEPLIPTEEKPRNDPQALQAITSAPVKPDFPEEPNVSETQDHGKQD</sequence>